<evidence type="ECO:0000313" key="17">
    <source>
        <dbReference type="EMBL" id="CCC50970.1"/>
    </source>
</evidence>
<evidence type="ECO:0000256" key="7">
    <source>
        <dbReference type="ARBA" id="ARBA00022792"/>
    </source>
</evidence>
<evidence type="ECO:0000256" key="15">
    <source>
        <dbReference type="SAM" id="Phobius"/>
    </source>
</evidence>
<evidence type="ECO:0000256" key="14">
    <source>
        <dbReference type="ARBA" id="ARBA00036634"/>
    </source>
</evidence>
<comment type="subcellular location">
    <subcellularLocation>
        <location evidence="1">Mitochondrion inner membrane</location>
        <topology evidence="1">Multi-pass membrane protein</topology>
    </subcellularLocation>
</comment>
<evidence type="ECO:0000256" key="13">
    <source>
        <dbReference type="ARBA" id="ARBA00023303"/>
    </source>
</evidence>
<evidence type="ECO:0000256" key="1">
    <source>
        <dbReference type="ARBA" id="ARBA00004448"/>
    </source>
</evidence>
<protein>
    <recommendedName>
        <fullName evidence="16">Calcium uniporter protein C-terminal domain-containing protein</fullName>
    </recommendedName>
</protein>
<evidence type="ECO:0000256" key="11">
    <source>
        <dbReference type="ARBA" id="ARBA00023128"/>
    </source>
</evidence>
<evidence type="ECO:0000256" key="9">
    <source>
        <dbReference type="ARBA" id="ARBA00022989"/>
    </source>
</evidence>
<keyword evidence="9 15" id="KW-1133">Transmembrane helix</keyword>
<keyword evidence="10" id="KW-0406">Ion transport</keyword>
<dbReference type="Pfam" id="PF04678">
    <property type="entry name" value="MCU"/>
    <property type="match status" value="1"/>
</dbReference>
<dbReference type="InterPro" id="IPR039055">
    <property type="entry name" value="MCU_fam"/>
</dbReference>
<keyword evidence="4" id="KW-0109">Calcium transport</keyword>
<keyword evidence="11" id="KW-0496">Mitochondrion</keyword>
<evidence type="ECO:0000256" key="3">
    <source>
        <dbReference type="ARBA" id="ARBA00022448"/>
    </source>
</evidence>
<proteinExistence type="inferred from homology"/>
<name>G0U522_TRYVY</name>
<dbReference type="OMA" id="THRRSFW"/>
<comment type="similarity">
    <text evidence="2">Belongs to the MCU (TC 1.A.77) family.</text>
</comment>
<keyword evidence="6 15" id="KW-0812">Transmembrane</keyword>
<dbReference type="GO" id="GO:0036444">
    <property type="term" value="P:calcium import into the mitochondrion"/>
    <property type="evidence" value="ECO:0007669"/>
    <property type="project" value="TreeGrafter"/>
</dbReference>
<keyword evidence="13" id="KW-0407">Ion channel</keyword>
<dbReference type="GO" id="GO:1990246">
    <property type="term" value="C:uniplex complex"/>
    <property type="evidence" value="ECO:0007669"/>
    <property type="project" value="TreeGrafter"/>
</dbReference>
<evidence type="ECO:0000256" key="8">
    <source>
        <dbReference type="ARBA" id="ARBA00022837"/>
    </source>
</evidence>
<evidence type="ECO:0000256" key="2">
    <source>
        <dbReference type="ARBA" id="ARBA00005653"/>
    </source>
</evidence>
<evidence type="ECO:0000256" key="5">
    <source>
        <dbReference type="ARBA" id="ARBA00022673"/>
    </source>
</evidence>
<gene>
    <name evidence="17" type="ORF">TVY486_1000240</name>
</gene>
<dbReference type="GO" id="GO:0005262">
    <property type="term" value="F:calcium channel activity"/>
    <property type="evidence" value="ECO:0007669"/>
    <property type="project" value="UniProtKB-KW"/>
</dbReference>
<dbReference type="PANTHER" id="PTHR13462">
    <property type="entry name" value="CALCIUM UNIPORTER PROTEIN, MITOCHONDRIAL"/>
    <property type="match status" value="1"/>
</dbReference>
<dbReference type="PANTHER" id="PTHR13462:SF10">
    <property type="entry name" value="CALCIUM UNIPORTER PROTEIN, MITOCHONDRIAL"/>
    <property type="match status" value="1"/>
</dbReference>
<dbReference type="EMBL" id="HE573026">
    <property type="protein sequence ID" value="CCC50970.1"/>
    <property type="molecule type" value="Genomic_DNA"/>
</dbReference>
<evidence type="ECO:0000256" key="10">
    <source>
        <dbReference type="ARBA" id="ARBA00023065"/>
    </source>
</evidence>
<accession>G0U522</accession>
<keyword evidence="7" id="KW-0999">Mitochondrion inner membrane</keyword>
<evidence type="ECO:0000256" key="6">
    <source>
        <dbReference type="ARBA" id="ARBA00022692"/>
    </source>
</evidence>
<organism evidence="17">
    <name type="scientific">Trypanosoma vivax (strain Y486)</name>
    <dbReference type="NCBI Taxonomy" id="1055687"/>
    <lineage>
        <taxon>Eukaryota</taxon>
        <taxon>Discoba</taxon>
        <taxon>Euglenozoa</taxon>
        <taxon>Kinetoplastea</taxon>
        <taxon>Metakinetoplastina</taxon>
        <taxon>Trypanosomatida</taxon>
        <taxon>Trypanosomatidae</taxon>
        <taxon>Trypanosoma</taxon>
        <taxon>Duttonella</taxon>
    </lineage>
</organism>
<keyword evidence="12 15" id="KW-0472">Membrane</keyword>
<feature type="transmembrane region" description="Helical" evidence="15">
    <location>
        <begin position="133"/>
        <end position="154"/>
    </location>
</feature>
<evidence type="ECO:0000256" key="12">
    <source>
        <dbReference type="ARBA" id="ARBA00023136"/>
    </source>
</evidence>
<dbReference type="AlphaFoldDB" id="G0U522"/>
<feature type="domain" description="Calcium uniporter protein C-terminal" evidence="16">
    <location>
        <begin position="59"/>
        <end position="188"/>
    </location>
</feature>
<dbReference type="GO" id="GO:0051560">
    <property type="term" value="P:mitochondrial calcium ion homeostasis"/>
    <property type="evidence" value="ECO:0007669"/>
    <property type="project" value="InterPro"/>
</dbReference>
<evidence type="ECO:0000256" key="4">
    <source>
        <dbReference type="ARBA" id="ARBA00022568"/>
    </source>
</evidence>
<keyword evidence="8" id="KW-0106">Calcium</keyword>
<sequence>MRRTALFCCGTTELQLLRKKTWARCALDCNYKKVLKTNEFLTLCQSNPYAPPSERMTADEAGKFLKALHAARQVVIVGDHVYTDPSDVVNAVHLRLQLPTLVRATSVAEGRAAAVSHGPRMTPPDDNTHRRSFWAVACLLSGAQMTILSYLTFVVYDWSVMEPVCYFVSSISSLCAMTYSAMCRRGYPNEAAGAQLTGHGARAAEALTSFGGLTNPCRVAGLPCEDDLDDAMSLLDAAELLSNPGTNNDCGECIVPPVLASSGAK</sequence>
<keyword evidence="5" id="KW-0107">Calcium channel</keyword>
<dbReference type="VEuPathDB" id="TriTrypDB:TvY486_1000240"/>
<keyword evidence="3" id="KW-0813">Transport</keyword>
<comment type="catalytic activity">
    <reaction evidence="14">
        <text>Ca(2+)(in) = Ca(2+)(out)</text>
        <dbReference type="Rhea" id="RHEA:29671"/>
        <dbReference type="ChEBI" id="CHEBI:29108"/>
    </reaction>
</comment>
<dbReference type="GO" id="GO:0015292">
    <property type="term" value="F:uniporter activity"/>
    <property type="evidence" value="ECO:0007669"/>
    <property type="project" value="TreeGrafter"/>
</dbReference>
<dbReference type="InterPro" id="IPR006769">
    <property type="entry name" value="MCU_C"/>
</dbReference>
<reference evidence="17" key="1">
    <citation type="journal article" date="2012" name="Proc. Natl. Acad. Sci. U.S.A.">
        <title>Antigenic diversity is generated by distinct evolutionary mechanisms in African trypanosome species.</title>
        <authorList>
            <person name="Jackson A.P."/>
            <person name="Berry A."/>
            <person name="Aslett M."/>
            <person name="Allison H.C."/>
            <person name="Burton P."/>
            <person name="Vavrova-Anderson J."/>
            <person name="Brown R."/>
            <person name="Browne H."/>
            <person name="Corton N."/>
            <person name="Hauser H."/>
            <person name="Gamble J."/>
            <person name="Gilderthorp R."/>
            <person name="Marcello L."/>
            <person name="McQuillan J."/>
            <person name="Otto T.D."/>
            <person name="Quail M.A."/>
            <person name="Sanders M.J."/>
            <person name="van Tonder A."/>
            <person name="Ginger M.L."/>
            <person name="Field M.C."/>
            <person name="Barry J.D."/>
            <person name="Hertz-Fowler C."/>
            <person name="Berriman M."/>
        </authorList>
    </citation>
    <scope>NUCLEOTIDE SEQUENCE</scope>
    <source>
        <strain evidence="17">Y486</strain>
    </source>
</reference>
<evidence type="ECO:0000259" key="16">
    <source>
        <dbReference type="Pfam" id="PF04678"/>
    </source>
</evidence>
<feature type="transmembrane region" description="Helical" evidence="15">
    <location>
        <begin position="160"/>
        <end position="179"/>
    </location>
</feature>